<comment type="caution">
    <text evidence="1">The sequence shown here is derived from an EMBL/GenBank/DDBJ whole genome shotgun (WGS) entry which is preliminary data.</text>
</comment>
<organism evidence="1 2">
    <name type="scientific">Trifolium medium</name>
    <dbReference type="NCBI Taxonomy" id="97028"/>
    <lineage>
        <taxon>Eukaryota</taxon>
        <taxon>Viridiplantae</taxon>
        <taxon>Streptophyta</taxon>
        <taxon>Embryophyta</taxon>
        <taxon>Tracheophyta</taxon>
        <taxon>Spermatophyta</taxon>
        <taxon>Magnoliopsida</taxon>
        <taxon>eudicotyledons</taxon>
        <taxon>Gunneridae</taxon>
        <taxon>Pentapetalae</taxon>
        <taxon>rosids</taxon>
        <taxon>fabids</taxon>
        <taxon>Fabales</taxon>
        <taxon>Fabaceae</taxon>
        <taxon>Papilionoideae</taxon>
        <taxon>50 kb inversion clade</taxon>
        <taxon>NPAAA clade</taxon>
        <taxon>Hologalegina</taxon>
        <taxon>IRL clade</taxon>
        <taxon>Trifolieae</taxon>
        <taxon>Trifolium</taxon>
    </lineage>
</organism>
<proteinExistence type="predicted"/>
<keyword evidence="2" id="KW-1185">Reference proteome</keyword>
<reference evidence="1 2" key="1">
    <citation type="journal article" date="2018" name="Front. Plant Sci.">
        <title>Red Clover (Trifolium pratense) and Zigzag Clover (T. medium) - A Picture of Genomic Similarities and Differences.</title>
        <authorList>
            <person name="Dluhosova J."/>
            <person name="Istvanek J."/>
            <person name="Nedelnik J."/>
            <person name="Repkova J."/>
        </authorList>
    </citation>
    <scope>NUCLEOTIDE SEQUENCE [LARGE SCALE GENOMIC DNA]</scope>
    <source>
        <strain evidence="2">cv. 10/8</strain>
        <tissue evidence="1">Leaf</tissue>
    </source>
</reference>
<dbReference type="Proteomes" id="UP000265520">
    <property type="component" value="Unassembled WGS sequence"/>
</dbReference>
<dbReference type="EMBL" id="LXQA010661671">
    <property type="protein sequence ID" value="MCI64715.1"/>
    <property type="molecule type" value="Genomic_DNA"/>
</dbReference>
<sequence length="31" mass="3453">MHVVPELDPMHSATMQSGCSQKLVVVWSKLN</sequence>
<accession>A0A392TXY8</accession>
<name>A0A392TXY8_9FABA</name>
<protein>
    <submittedName>
        <fullName evidence="1">Uncharacterized protein</fullName>
    </submittedName>
</protein>
<evidence type="ECO:0000313" key="2">
    <source>
        <dbReference type="Proteomes" id="UP000265520"/>
    </source>
</evidence>
<evidence type="ECO:0000313" key="1">
    <source>
        <dbReference type="EMBL" id="MCI64715.1"/>
    </source>
</evidence>
<feature type="non-terminal residue" evidence="1">
    <location>
        <position position="31"/>
    </location>
</feature>
<dbReference type="AlphaFoldDB" id="A0A392TXY8"/>